<reference evidence="2 3" key="1">
    <citation type="submission" date="2023-11" db="EMBL/GenBank/DDBJ databases">
        <title>Arctic aerobic anoxygenic photoheterotroph Sediminicoccus rosea KRV36 adapts its photosynthesis to long days of polar summer.</title>
        <authorList>
            <person name="Tomasch J."/>
            <person name="Kopejtka K."/>
            <person name="Bily T."/>
            <person name="Gardiner A.T."/>
            <person name="Gardian Z."/>
            <person name="Shivaramu S."/>
            <person name="Koblizek M."/>
            <person name="Engelhardt F."/>
            <person name="Kaftan D."/>
        </authorList>
    </citation>
    <scope>NUCLEOTIDE SEQUENCE [LARGE SCALE GENOMIC DNA]</scope>
    <source>
        <strain evidence="2 3">R-30</strain>
    </source>
</reference>
<proteinExistence type="predicted"/>
<evidence type="ECO:0000256" key="1">
    <source>
        <dbReference type="SAM" id="MobiDB-lite"/>
    </source>
</evidence>
<dbReference type="RefSeq" id="WP_318649149.1">
    <property type="nucleotide sequence ID" value="NZ_CP137852.1"/>
</dbReference>
<protein>
    <submittedName>
        <fullName evidence="2">Uncharacterized protein</fullName>
    </submittedName>
</protein>
<feature type="region of interest" description="Disordered" evidence="1">
    <location>
        <begin position="63"/>
        <end position="83"/>
    </location>
</feature>
<gene>
    <name evidence="2" type="ORF">R9Z33_24220</name>
</gene>
<dbReference type="Proteomes" id="UP001305521">
    <property type="component" value="Chromosome"/>
</dbReference>
<evidence type="ECO:0000313" key="2">
    <source>
        <dbReference type="EMBL" id="WPB85183.1"/>
    </source>
</evidence>
<feature type="compositionally biased region" description="Pro residues" evidence="1">
    <location>
        <begin position="24"/>
        <end position="35"/>
    </location>
</feature>
<feature type="region of interest" description="Disordered" evidence="1">
    <location>
        <begin position="1"/>
        <end position="38"/>
    </location>
</feature>
<sequence>MKPIGTYLPSGLPAAPPASQSPAAPAPPPAPPIGPNPRLRLDPALGIVVMEFLDGAGKVARSAPSAAQLEAYRNAQRGFGVKP</sequence>
<name>A0ABZ0PHH4_9PROT</name>
<dbReference type="EMBL" id="CP137852">
    <property type="protein sequence ID" value="WPB85183.1"/>
    <property type="molecule type" value="Genomic_DNA"/>
</dbReference>
<keyword evidence="3" id="KW-1185">Reference proteome</keyword>
<accession>A0ABZ0PHH4</accession>
<organism evidence="2 3">
    <name type="scientific">Sediminicoccus rosea</name>
    <dbReference type="NCBI Taxonomy" id="1225128"/>
    <lineage>
        <taxon>Bacteria</taxon>
        <taxon>Pseudomonadati</taxon>
        <taxon>Pseudomonadota</taxon>
        <taxon>Alphaproteobacteria</taxon>
        <taxon>Acetobacterales</taxon>
        <taxon>Roseomonadaceae</taxon>
        <taxon>Sediminicoccus</taxon>
    </lineage>
</organism>
<evidence type="ECO:0000313" key="3">
    <source>
        <dbReference type="Proteomes" id="UP001305521"/>
    </source>
</evidence>